<keyword evidence="6" id="KW-1185">Reference proteome</keyword>
<accession>A0A7Y0GBM1</accession>
<dbReference type="EMBL" id="JABBGM010000007">
    <property type="protein sequence ID" value="NML95124.1"/>
    <property type="molecule type" value="Genomic_DNA"/>
</dbReference>
<dbReference type="Pfam" id="PF01464">
    <property type="entry name" value="SLT"/>
    <property type="match status" value="1"/>
</dbReference>
<dbReference type="InterPro" id="IPR023346">
    <property type="entry name" value="Lysozyme-like_dom_sf"/>
</dbReference>
<evidence type="ECO:0000259" key="4">
    <source>
        <dbReference type="Pfam" id="PF01464"/>
    </source>
</evidence>
<dbReference type="Gene3D" id="1.10.530.10">
    <property type="match status" value="1"/>
</dbReference>
<protein>
    <submittedName>
        <fullName evidence="5">Lytic transglycosylase domain-containing protein</fullName>
    </submittedName>
</protein>
<dbReference type="AlphaFoldDB" id="A0A7Y0GBM1"/>
<dbReference type="CDD" id="cd00254">
    <property type="entry name" value="LT-like"/>
    <property type="match status" value="1"/>
</dbReference>
<evidence type="ECO:0000313" key="5">
    <source>
        <dbReference type="EMBL" id="NML95124.1"/>
    </source>
</evidence>
<name>A0A7Y0GBM1_9SPHN</name>
<dbReference type="PANTHER" id="PTHR37423:SF2">
    <property type="entry name" value="MEMBRANE-BOUND LYTIC MUREIN TRANSGLYCOSYLASE C"/>
    <property type="match status" value="1"/>
</dbReference>
<comment type="similarity">
    <text evidence="1">Belongs to the transglycosylase Slt family.</text>
</comment>
<dbReference type="PANTHER" id="PTHR37423">
    <property type="entry name" value="SOLUBLE LYTIC MUREIN TRANSGLYCOSYLASE-RELATED"/>
    <property type="match status" value="1"/>
</dbReference>
<feature type="domain" description="Transglycosylase SLT" evidence="4">
    <location>
        <begin position="114"/>
        <end position="207"/>
    </location>
</feature>
<gene>
    <name evidence="5" type="ORF">HHL27_15730</name>
</gene>
<proteinExistence type="inferred from homology"/>
<feature type="chain" id="PRO_5031349512" evidence="3">
    <location>
        <begin position="23"/>
        <end position="263"/>
    </location>
</feature>
<keyword evidence="3" id="KW-0732">Signal</keyword>
<dbReference type="Proteomes" id="UP000583556">
    <property type="component" value="Unassembled WGS sequence"/>
</dbReference>
<evidence type="ECO:0000313" key="6">
    <source>
        <dbReference type="Proteomes" id="UP000583556"/>
    </source>
</evidence>
<dbReference type="SUPFAM" id="SSF53955">
    <property type="entry name" value="Lysozyme-like"/>
    <property type="match status" value="1"/>
</dbReference>
<comment type="caution">
    <text evidence="5">The sequence shown here is derived from an EMBL/GenBank/DDBJ whole genome shotgun (WGS) entry which is preliminary data.</text>
</comment>
<comment type="similarity">
    <text evidence="2">Belongs to the virb1 family.</text>
</comment>
<organism evidence="5 6">
    <name type="scientific">Novosphingobium olei</name>
    <dbReference type="NCBI Taxonomy" id="2728851"/>
    <lineage>
        <taxon>Bacteria</taxon>
        <taxon>Pseudomonadati</taxon>
        <taxon>Pseudomonadota</taxon>
        <taxon>Alphaproteobacteria</taxon>
        <taxon>Sphingomonadales</taxon>
        <taxon>Sphingomonadaceae</taxon>
        <taxon>Novosphingobium</taxon>
    </lineage>
</organism>
<feature type="signal peptide" evidence="3">
    <location>
        <begin position="1"/>
        <end position="22"/>
    </location>
</feature>
<evidence type="ECO:0000256" key="1">
    <source>
        <dbReference type="ARBA" id="ARBA00007734"/>
    </source>
</evidence>
<evidence type="ECO:0000256" key="3">
    <source>
        <dbReference type="SAM" id="SignalP"/>
    </source>
</evidence>
<sequence length="263" mass="27950">MTRCGRSVAILALALIVQDAQARGVQIQSFGTEKAIGFPFTVVGGADRPASDTPFGPQMAARLRDRAFAVPTMEWSTALNAEEPCSTSLPTPPTFLSRVARMRRASLSSILASIACEEGIAPALLDALVAQESRYNPVALSGRGAIGLTQLMPGTVRALGIANPWDFAQNLRGGARYLRRQLDAFGRYDLALAAYNAGPGQVTRHNGVPPFVETRAYVDNVLGMMLGSGTKSSPPLAYRPKRPGKLGTHAALVQQFLADGSVR</sequence>
<reference evidence="5 6" key="1">
    <citation type="submission" date="2020-04" db="EMBL/GenBank/DDBJ databases">
        <title>Novosphingobium sp. TW-4 isolated from soil.</title>
        <authorList>
            <person name="Dahal R.H."/>
            <person name="Chaudhary D.K."/>
        </authorList>
    </citation>
    <scope>NUCLEOTIDE SEQUENCE [LARGE SCALE GENOMIC DNA]</scope>
    <source>
        <strain evidence="5 6">TW-4</strain>
    </source>
</reference>
<evidence type="ECO:0000256" key="2">
    <source>
        <dbReference type="ARBA" id="ARBA00009387"/>
    </source>
</evidence>
<dbReference type="InterPro" id="IPR008258">
    <property type="entry name" value="Transglycosylase_SLT_dom_1"/>
</dbReference>